<comment type="similarity">
    <text evidence="9">Belongs to the tRNA nucleotidyltransferase/poly(A) polymerase family.</text>
</comment>
<evidence type="ECO:0000259" key="10">
    <source>
        <dbReference type="Pfam" id="PF01743"/>
    </source>
</evidence>
<reference evidence="11" key="1">
    <citation type="submission" date="2022-09" db="EMBL/GenBank/DDBJ databases">
        <title>genome sequence of Deinococcus rubellus.</title>
        <authorList>
            <person name="Srinivasan S."/>
        </authorList>
    </citation>
    <scope>NUCLEOTIDE SEQUENCE</scope>
    <source>
        <strain evidence="11">Ant6</strain>
    </source>
</reference>
<evidence type="ECO:0000256" key="7">
    <source>
        <dbReference type="ARBA" id="ARBA00022842"/>
    </source>
</evidence>
<keyword evidence="3" id="KW-0548">Nucleotidyltransferase</keyword>
<protein>
    <submittedName>
        <fullName evidence="11">CCA tRNA nucleotidyltransferase</fullName>
    </submittedName>
</protein>
<evidence type="ECO:0000256" key="5">
    <source>
        <dbReference type="ARBA" id="ARBA00022741"/>
    </source>
</evidence>
<dbReference type="CDD" id="cd05398">
    <property type="entry name" value="NT_ClassII-CCAase"/>
    <property type="match status" value="1"/>
</dbReference>
<keyword evidence="4" id="KW-0479">Metal-binding</keyword>
<keyword evidence="6" id="KW-0067">ATP-binding</keyword>
<proteinExistence type="inferred from homology"/>
<keyword evidence="5" id="KW-0547">Nucleotide-binding</keyword>
<dbReference type="PANTHER" id="PTHR47545">
    <property type="entry name" value="MULTIFUNCTIONAL CCA PROTEIN"/>
    <property type="match status" value="1"/>
</dbReference>
<organism evidence="11 12">
    <name type="scientific">Deinococcus rubellus</name>
    <dbReference type="NCBI Taxonomy" id="1889240"/>
    <lineage>
        <taxon>Bacteria</taxon>
        <taxon>Thermotogati</taxon>
        <taxon>Deinococcota</taxon>
        <taxon>Deinococci</taxon>
        <taxon>Deinococcales</taxon>
        <taxon>Deinococcaceae</taxon>
        <taxon>Deinococcus</taxon>
    </lineage>
</organism>
<dbReference type="InterPro" id="IPR002646">
    <property type="entry name" value="PolA_pol_head_dom"/>
</dbReference>
<keyword evidence="7" id="KW-0460">Magnesium</keyword>
<accession>A0ABY5YFE3</accession>
<dbReference type="Proteomes" id="UP001060261">
    <property type="component" value="Chromosome"/>
</dbReference>
<dbReference type="PANTHER" id="PTHR47545:SF1">
    <property type="entry name" value="MULTIFUNCTIONAL CCA PROTEIN"/>
    <property type="match status" value="1"/>
</dbReference>
<evidence type="ECO:0000313" key="11">
    <source>
        <dbReference type="EMBL" id="UWX63523.1"/>
    </source>
</evidence>
<dbReference type="Pfam" id="PF01743">
    <property type="entry name" value="PolyA_pol"/>
    <property type="match status" value="1"/>
</dbReference>
<dbReference type="InterPro" id="IPR043519">
    <property type="entry name" value="NT_sf"/>
</dbReference>
<keyword evidence="12" id="KW-1185">Reference proteome</keyword>
<keyword evidence="8 9" id="KW-0694">RNA-binding</keyword>
<dbReference type="InterPro" id="IPR050124">
    <property type="entry name" value="tRNA_CCA-adding_enzyme"/>
</dbReference>
<evidence type="ECO:0000256" key="9">
    <source>
        <dbReference type="RuleBase" id="RU003953"/>
    </source>
</evidence>
<dbReference type="EMBL" id="CP104213">
    <property type="protein sequence ID" value="UWX63523.1"/>
    <property type="molecule type" value="Genomic_DNA"/>
</dbReference>
<evidence type="ECO:0000256" key="3">
    <source>
        <dbReference type="ARBA" id="ARBA00022695"/>
    </source>
</evidence>
<dbReference type="SUPFAM" id="SSF81301">
    <property type="entry name" value="Nucleotidyltransferase"/>
    <property type="match status" value="1"/>
</dbReference>
<feature type="domain" description="Poly A polymerase head" evidence="10">
    <location>
        <begin position="135"/>
        <end position="254"/>
    </location>
</feature>
<dbReference type="SUPFAM" id="SSF81891">
    <property type="entry name" value="Poly A polymerase C-terminal region-like"/>
    <property type="match status" value="1"/>
</dbReference>
<dbReference type="Gene3D" id="1.10.3090.10">
    <property type="entry name" value="cca-adding enzyme, domain 2"/>
    <property type="match status" value="1"/>
</dbReference>
<keyword evidence="1 9" id="KW-0808">Transferase</keyword>
<evidence type="ECO:0000256" key="4">
    <source>
        <dbReference type="ARBA" id="ARBA00022723"/>
    </source>
</evidence>
<dbReference type="RefSeq" id="WP_260559808.1">
    <property type="nucleotide sequence ID" value="NZ_BAABEC010000181.1"/>
</dbReference>
<evidence type="ECO:0000256" key="8">
    <source>
        <dbReference type="ARBA" id="ARBA00022884"/>
    </source>
</evidence>
<evidence type="ECO:0000256" key="6">
    <source>
        <dbReference type="ARBA" id="ARBA00022840"/>
    </source>
</evidence>
<evidence type="ECO:0000256" key="1">
    <source>
        <dbReference type="ARBA" id="ARBA00022679"/>
    </source>
</evidence>
<keyword evidence="2" id="KW-0819">tRNA processing</keyword>
<evidence type="ECO:0000256" key="2">
    <source>
        <dbReference type="ARBA" id="ARBA00022694"/>
    </source>
</evidence>
<sequence>MSDTLAHLLPAQPPPTLTPETLGQAGQVLDAWNLEALAVLDGGEVVGAATTGGTPEWVPLLESVISLEDARAALRTAPALAVTHAGTFAALLTPADLAPPAAPELAERVWAALGEADQELLSKLSARLSVGTLALVGGAVRDALLGLMPLDLDIVVVGADAEALAQASGLPFVFHPAYRNATLSLPGERNADLVSARMERYPAPGESPLPHPGTLAQDLRRRDFSLNALALVLGADGPELHDPHGGLTELAWREMRPLSARSFTDDASRIVRGARLAARLGLTASPELLAQVPQALAVAARTPRLDAELRLLLAEPQPGQAARVLERWGAGSLLPSASLPVLDALDALPERPVDAVYAAGLLSGAVDVPNWELRLNLGPRPAALLVRALGHGYAAPGSPEAVLRGVLRPQAYIPLTGKDVLKLGVSPGPGVGEALAHLAGLRRAGKVASREEEAAALRTYLGFSAP</sequence>
<evidence type="ECO:0000313" key="12">
    <source>
        <dbReference type="Proteomes" id="UP001060261"/>
    </source>
</evidence>
<dbReference type="Gene3D" id="3.30.460.10">
    <property type="entry name" value="Beta Polymerase, domain 2"/>
    <property type="match status" value="1"/>
</dbReference>
<name>A0ABY5YFE3_9DEIO</name>
<gene>
    <name evidence="11" type="ORF">N0D28_12360</name>
</gene>